<protein>
    <submittedName>
        <fullName evidence="1">Uncharacterized protein</fullName>
    </submittedName>
</protein>
<dbReference type="AlphaFoldDB" id="A0A6N2LJS6"/>
<evidence type="ECO:0000313" key="1">
    <source>
        <dbReference type="EMBL" id="VFU41224.1"/>
    </source>
</evidence>
<dbReference type="Pfam" id="PF03140">
    <property type="entry name" value="DUF247"/>
    <property type="match status" value="1"/>
</dbReference>
<reference evidence="1" key="1">
    <citation type="submission" date="2019-03" db="EMBL/GenBank/DDBJ databases">
        <authorList>
            <person name="Mank J."/>
            <person name="Almeida P."/>
        </authorList>
    </citation>
    <scope>NUCLEOTIDE SEQUENCE</scope>
    <source>
        <strain evidence="1">78183</strain>
    </source>
</reference>
<name>A0A6N2LJS6_SALVM</name>
<proteinExistence type="predicted"/>
<dbReference type="InterPro" id="IPR004158">
    <property type="entry name" value="DUF247_pln"/>
</dbReference>
<accession>A0A6N2LJS6</accession>
<organism evidence="1">
    <name type="scientific">Salix viminalis</name>
    <name type="common">Common osier</name>
    <name type="synonym">Basket willow</name>
    <dbReference type="NCBI Taxonomy" id="40686"/>
    <lineage>
        <taxon>Eukaryota</taxon>
        <taxon>Viridiplantae</taxon>
        <taxon>Streptophyta</taxon>
        <taxon>Embryophyta</taxon>
        <taxon>Tracheophyta</taxon>
        <taxon>Spermatophyta</taxon>
        <taxon>Magnoliopsida</taxon>
        <taxon>eudicotyledons</taxon>
        <taxon>Gunneridae</taxon>
        <taxon>Pentapetalae</taxon>
        <taxon>rosids</taxon>
        <taxon>fabids</taxon>
        <taxon>Malpighiales</taxon>
        <taxon>Salicaceae</taxon>
        <taxon>Saliceae</taxon>
        <taxon>Salix</taxon>
    </lineage>
</organism>
<dbReference type="PANTHER" id="PTHR31170:SF24">
    <property type="match status" value="1"/>
</dbReference>
<dbReference type="PANTHER" id="PTHR31170">
    <property type="entry name" value="BNAC04G53230D PROTEIN"/>
    <property type="match status" value="1"/>
</dbReference>
<sequence>MQNHKWRCFKELTEQDGMNKEKNRDLVVIIQNEEKHIRFCYSEKCNRISSCDFTEMILLDAVFIIEFLESFIPAHN</sequence>
<gene>
    <name evidence="1" type="ORF">SVIM_LOCUS241387</name>
</gene>
<dbReference type="EMBL" id="CAADRP010001561">
    <property type="protein sequence ID" value="VFU41224.1"/>
    <property type="molecule type" value="Genomic_DNA"/>
</dbReference>